<dbReference type="EMBL" id="KZ857524">
    <property type="protein sequence ID" value="RDX41092.1"/>
    <property type="molecule type" value="Genomic_DNA"/>
</dbReference>
<keyword evidence="2" id="KW-1185">Reference proteome</keyword>
<dbReference type="AlphaFoldDB" id="A0A371CLD3"/>
<proteinExistence type="predicted"/>
<evidence type="ECO:0000313" key="1">
    <source>
        <dbReference type="EMBL" id="RDX41092.1"/>
    </source>
</evidence>
<sequence>MSGSGEMASSCTFVLVYHLVQTTECAHALNVWPVGFPNGYEGEGQVRAQDNTHHSPVLDRHLLFTIVVSDRASRHCIDQALSGWTYRYVFIKSHKHTFRTRKEPKKPSAAYLKRLPAAVLDVDWSQEAAQT</sequence>
<reference evidence="1 2" key="1">
    <citation type="journal article" date="2018" name="Biotechnol. Biofuels">
        <title>Integrative visual omics of the white-rot fungus Polyporus brumalis exposes the biotechnological potential of its oxidative enzymes for delignifying raw plant biomass.</title>
        <authorList>
            <person name="Miyauchi S."/>
            <person name="Rancon A."/>
            <person name="Drula E."/>
            <person name="Hage H."/>
            <person name="Chaduli D."/>
            <person name="Favel A."/>
            <person name="Grisel S."/>
            <person name="Henrissat B."/>
            <person name="Herpoel-Gimbert I."/>
            <person name="Ruiz-Duenas F.J."/>
            <person name="Chevret D."/>
            <person name="Hainaut M."/>
            <person name="Lin J."/>
            <person name="Wang M."/>
            <person name="Pangilinan J."/>
            <person name="Lipzen A."/>
            <person name="Lesage-Meessen L."/>
            <person name="Navarro D."/>
            <person name="Riley R."/>
            <person name="Grigoriev I.V."/>
            <person name="Zhou S."/>
            <person name="Raouche S."/>
            <person name="Rosso M.N."/>
        </authorList>
    </citation>
    <scope>NUCLEOTIDE SEQUENCE [LARGE SCALE GENOMIC DNA]</scope>
    <source>
        <strain evidence="1 2">BRFM 1820</strain>
    </source>
</reference>
<evidence type="ECO:0000313" key="2">
    <source>
        <dbReference type="Proteomes" id="UP000256964"/>
    </source>
</evidence>
<gene>
    <name evidence="1" type="ORF">OH76DRAFT_253439</name>
</gene>
<dbReference type="Proteomes" id="UP000256964">
    <property type="component" value="Unassembled WGS sequence"/>
</dbReference>
<protein>
    <submittedName>
        <fullName evidence="1">Uncharacterized protein</fullName>
    </submittedName>
</protein>
<organism evidence="1 2">
    <name type="scientific">Lentinus brumalis</name>
    <dbReference type="NCBI Taxonomy" id="2498619"/>
    <lineage>
        <taxon>Eukaryota</taxon>
        <taxon>Fungi</taxon>
        <taxon>Dikarya</taxon>
        <taxon>Basidiomycota</taxon>
        <taxon>Agaricomycotina</taxon>
        <taxon>Agaricomycetes</taxon>
        <taxon>Polyporales</taxon>
        <taxon>Polyporaceae</taxon>
        <taxon>Lentinus</taxon>
    </lineage>
</organism>
<name>A0A371CLD3_9APHY</name>
<accession>A0A371CLD3</accession>